<feature type="non-terminal residue" evidence="2">
    <location>
        <position position="1"/>
    </location>
</feature>
<evidence type="ECO:0000256" key="1">
    <source>
        <dbReference type="SAM" id="MobiDB-lite"/>
    </source>
</evidence>
<feature type="non-terminal residue" evidence="2">
    <location>
        <position position="114"/>
    </location>
</feature>
<dbReference type="EMBL" id="BKCJ011027412">
    <property type="protein sequence ID" value="GFC70097.1"/>
    <property type="molecule type" value="Genomic_DNA"/>
</dbReference>
<feature type="compositionally biased region" description="Polar residues" evidence="1">
    <location>
        <begin position="34"/>
        <end position="53"/>
    </location>
</feature>
<accession>A0A699QIE0</accession>
<feature type="compositionally biased region" description="Basic and acidic residues" evidence="1">
    <location>
        <begin position="84"/>
        <end position="114"/>
    </location>
</feature>
<gene>
    <name evidence="2" type="ORF">Tci_842067</name>
</gene>
<protein>
    <submittedName>
        <fullName evidence="2">Uncharacterized protein</fullName>
    </submittedName>
</protein>
<comment type="caution">
    <text evidence="2">The sequence shown here is derived from an EMBL/GenBank/DDBJ whole genome shotgun (WGS) entry which is preliminary data.</text>
</comment>
<organism evidence="2">
    <name type="scientific">Tanacetum cinerariifolium</name>
    <name type="common">Dalmatian daisy</name>
    <name type="synonym">Chrysanthemum cinerariifolium</name>
    <dbReference type="NCBI Taxonomy" id="118510"/>
    <lineage>
        <taxon>Eukaryota</taxon>
        <taxon>Viridiplantae</taxon>
        <taxon>Streptophyta</taxon>
        <taxon>Embryophyta</taxon>
        <taxon>Tracheophyta</taxon>
        <taxon>Spermatophyta</taxon>
        <taxon>Magnoliopsida</taxon>
        <taxon>eudicotyledons</taxon>
        <taxon>Gunneridae</taxon>
        <taxon>Pentapetalae</taxon>
        <taxon>asterids</taxon>
        <taxon>campanulids</taxon>
        <taxon>Asterales</taxon>
        <taxon>Asteraceae</taxon>
        <taxon>Asteroideae</taxon>
        <taxon>Anthemideae</taxon>
        <taxon>Anthemidinae</taxon>
        <taxon>Tanacetum</taxon>
    </lineage>
</organism>
<evidence type="ECO:0000313" key="2">
    <source>
        <dbReference type="EMBL" id="GFC70097.1"/>
    </source>
</evidence>
<sequence length="114" mass="12600">GTGTINKSVQTHLKKVVPIAAPDFEEQTDETHNEFQVIQHTPSSQFGDQPTQKKSCHDDQDSLTDVDTDLKKRKRKDSNASPSKESKDKEVSSKEGKAPSKSSKTDKAVDAEEM</sequence>
<reference evidence="2" key="1">
    <citation type="journal article" date="2019" name="Sci. Rep.">
        <title>Draft genome of Tanacetum cinerariifolium, the natural source of mosquito coil.</title>
        <authorList>
            <person name="Yamashiro T."/>
            <person name="Shiraishi A."/>
            <person name="Satake H."/>
            <person name="Nakayama K."/>
        </authorList>
    </citation>
    <scope>NUCLEOTIDE SEQUENCE</scope>
</reference>
<proteinExistence type="predicted"/>
<feature type="region of interest" description="Disordered" evidence="1">
    <location>
        <begin position="20"/>
        <end position="114"/>
    </location>
</feature>
<name>A0A699QIE0_TANCI</name>
<dbReference type="AlphaFoldDB" id="A0A699QIE0"/>